<sequence>MSPSQHLSLDSLIAFLRPTTTISISSGSNTAVHPSAISRSIDLLRAGLANTRHTLTNLTLKQTVFIVVGASSALYVLSPTFVDCFLYLIGSSDDDEDDDNDTSSKKKKRNRSKMMLVRRKKKAGKYTVGLVNPANDCFANSNLQALASLRLLYGYISALESAVPTDAVNLNGTDETSMSSASSTNSSSTNTANDNKPTPRSSIKSNPKGIENSPIGLTLALGKTVLALNEPVLVPKSLSPWPFLRVIEAFYNSHISRNQHDAHELLHLILESLETEHERVSKYNAAQKQQQNQNGGSRVTEAVFPVPEFPFKGTTIDKITCSKCGYSPTTSSSTFIVFSLMVPQKKSAHLTDLLNEVSSPEFIKDYGCVRCRVNHVIATASATGQDRDFAAALAPYAESRLSDLPDELEARLPRSITSPISKSMQFGRLPAILAIHLSRSIYGGYGASRNSCKVTVVETIELWENIDDSPSTGPAHGEAKPAEEKKNKSAIEMAAQLLGNRRKVTYKLVAMIRHKGTHHAGHYECFRRKNLEWWIDNLPKPKPTGSTNTTANNNSNSSISNTHSNGENGSNGGKVSNGKASTVENAARNTVESTPPSPAAATADVNQNSQSGPAITNSQMGNVGTESGAPTTPTHATASIASAPKADAPLDTAATAPVPATENGTTQSNSALPDQQQLPQKSAIRAADPGRRVPTPNYDDKEDHDKLPFPQANRTTPLATSKIDVTTPKQHLAYSSSSSSVVSLVAQAQQAQQQMEQQQKQPHMHKQQLHPRSTPSPPAGSSAISRHFGTDVAPPSQYEWWKISDEKTWECSTRDVLKEESGAYLLFYERV</sequence>
<evidence type="ECO:0000256" key="1">
    <source>
        <dbReference type="RuleBase" id="RU366025"/>
    </source>
</evidence>
<feature type="compositionally biased region" description="Low complexity" evidence="2">
    <location>
        <begin position="544"/>
        <end position="581"/>
    </location>
</feature>
<dbReference type="SUPFAM" id="SSF54001">
    <property type="entry name" value="Cysteine proteinases"/>
    <property type="match status" value="1"/>
</dbReference>
<feature type="compositionally biased region" description="Polar residues" evidence="2">
    <location>
        <begin position="196"/>
        <end position="205"/>
    </location>
</feature>
<dbReference type="PROSITE" id="PS00972">
    <property type="entry name" value="USP_1"/>
    <property type="match status" value="1"/>
</dbReference>
<feature type="region of interest" description="Disordered" evidence="2">
    <location>
        <begin position="173"/>
        <end position="209"/>
    </location>
</feature>
<reference evidence="4" key="1">
    <citation type="submission" date="2014-03" db="EMBL/GenBank/DDBJ databases">
        <authorList>
            <person name="Casaregola S."/>
        </authorList>
    </citation>
    <scope>NUCLEOTIDE SEQUENCE [LARGE SCALE GENOMIC DNA]</scope>
    <source>
        <strain evidence="4">CLIB 918</strain>
    </source>
</reference>
<feature type="region of interest" description="Disordered" evidence="2">
    <location>
        <begin position="94"/>
        <end position="116"/>
    </location>
</feature>
<feature type="region of interest" description="Disordered" evidence="2">
    <location>
        <begin position="540"/>
        <end position="724"/>
    </location>
</feature>
<dbReference type="CDD" id="cd02662">
    <property type="entry name" value="Peptidase_C19F"/>
    <property type="match status" value="1"/>
</dbReference>
<keyword evidence="1" id="KW-0378">Hydrolase</keyword>
<dbReference type="GO" id="GO:0004843">
    <property type="term" value="F:cysteine-type deubiquitinase activity"/>
    <property type="evidence" value="ECO:0007669"/>
    <property type="project" value="UniProtKB-UniRule"/>
</dbReference>
<dbReference type="PROSITE" id="PS50235">
    <property type="entry name" value="USP_3"/>
    <property type="match status" value="1"/>
</dbReference>
<feature type="compositionally biased region" description="Polar residues" evidence="2">
    <location>
        <begin position="582"/>
        <end position="592"/>
    </location>
</feature>
<organism evidence="4 5">
    <name type="scientific">Geotrichum candidum</name>
    <name type="common">Oospora lactis</name>
    <name type="synonym">Dipodascus geotrichum</name>
    <dbReference type="NCBI Taxonomy" id="1173061"/>
    <lineage>
        <taxon>Eukaryota</taxon>
        <taxon>Fungi</taxon>
        <taxon>Dikarya</taxon>
        <taxon>Ascomycota</taxon>
        <taxon>Saccharomycotina</taxon>
        <taxon>Dipodascomycetes</taxon>
        <taxon>Dipodascales</taxon>
        <taxon>Dipodascaceae</taxon>
        <taxon>Geotrichum</taxon>
    </lineage>
</organism>
<dbReference type="GO" id="GO:0016579">
    <property type="term" value="P:protein deubiquitination"/>
    <property type="evidence" value="ECO:0007669"/>
    <property type="project" value="InterPro"/>
</dbReference>
<dbReference type="InterPro" id="IPR038765">
    <property type="entry name" value="Papain-like_cys_pep_sf"/>
</dbReference>
<feature type="compositionally biased region" description="Basic and acidic residues" evidence="2">
    <location>
        <begin position="477"/>
        <end position="487"/>
    </location>
</feature>
<evidence type="ECO:0000313" key="4">
    <source>
        <dbReference type="EMBL" id="CDO52130.1"/>
    </source>
</evidence>
<feature type="compositionally biased region" description="Low complexity" evidence="2">
    <location>
        <begin position="643"/>
        <end position="661"/>
    </location>
</feature>
<dbReference type="InterPro" id="IPR001394">
    <property type="entry name" value="Peptidase_C19_UCH"/>
</dbReference>
<dbReference type="PROSITE" id="PS00973">
    <property type="entry name" value="USP_2"/>
    <property type="match status" value="1"/>
</dbReference>
<dbReference type="GO" id="GO:0005829">
    <property type="term" value="C:cytosol"/>
    <property type="evidence" value="ECO:0007669"/>
    <property type="project" value="TreeGrafter"/>
</dbReference>
<name>A0A0J9X414_GEOCN</name>
<dbReference type="STRING" id="1173061.A0A0J9X414"/>
<comment type="caution">
    <text evidence="4">The sequence shown here is derived from an EMBL/GenBank/DDBJ whole genome shotgun (WGS) entry which is preliminary data.</text>
</comment>
<evidence type="ECO:0000313" key="5">
    <source>
        <dbReference type="Proteomes" id="UP000242525"/>
    </source>
</evidence>
<feature type="domain" description="USP" evidence="3">
    <location>
        <begin position="128"/>
        <end position="565"/>
    </location>
</feature>
<dbReference type="PANTHER" id="PTHR24006:SF827">
    <property type="entry name" value="UBIQUITIN CARBOXYL-TERMINAL HYDROLASE 34"/>
    <property type="match status" value="1"/>
</dbReference>
<dbReference type="PANTHER" id="PTHR24006">
    <property type="entry name" value="UBIQUITIN CARBOXYL-TERMINAL HYDROLASE"/>
    <property type="match status" value="1"/>
</dbReference>
<dbReference type="Gene3D" id="3.90.70.10">
    <property type="entry name" value="Cysteine proteinases"/>
    <property type="match status" value="2"/>
</dbReference>
<evidence type="ECO:0000259" key="3">
    <source>
        <dbReference type="PROSITE" id="PS50235"/>
    </source>
</evidence>
<feature type="compositionally biased region" description="Basic and acidic residues" evidence="2">
    <location>
        <begin position="698"/>
        <end position="707"/>
    </location>
</feature>
<dbReference type="OrthoDB" id="2248014at2759"/>
<dbReference type="Pfam" id="PF00443">
    <property type="entry name" value="UCH"/>
    <property type="match status" value="1"/>
</dbReference>
<gene>
    <name evidence="4" type="ORF">BN980_GECA02s06269g</name>
</gene>
<proteinExistence type="inferred from homology"/>
<accession>A0A0J9X414</accession>
<keyword evidence="1" id="KW-0788">Thiol protease</keyword>
<keyword evidence="5" id="KW-1185">Reference proteome</keyword>
<dbReference type="InterPro" id="IPR028889">
    <property type="entry name" value="USP"/>
</dbReference>
<feature type="compositionally biased region" description="Polar residues" evidence="2">
    <location>
        <begin position="712"/>
        <end position="724"/>
    </location>
</feature>
<keyword evidence="1" id="KW-0833">Ubl conjugation pathway</keyword>
<keyword evidence="1" id="KW-0645">Protease</keyword>
<feature type="compositionally biased region" description="Polar residues" evidence="2">
    <location>
        <begin position="604"/>
        <end position="640"/>
    </location>
</feature>
<dbReference type="InterPro" id="IPR018200">
    <property type="entry name" value="USP_CS"/>
</dbReference>
<feature type="region of interest" description="Disordered" evidence="2">
    <location>
        <begin position="747"/>
        <end position="789"/>
    </location>
</feature>
<dbReference type="EC" id="3.4.19.12" evidence="1"/>
<feature type="compositionally biased region" description="Low complexity" evidence="2">
    <location>
        <begin position="747"/>
        <end position="761"/>
    </location>
</feature>
<comment type="similarity">
    <text evidence="1">Belongs to the peptidase C19 family.</text>
</comment>
<feature type="region of interest" description="Disordered" evidence="2">
    <location>
        <begin position="467"/>
        <end position="487"/>
    </location>
</feature>
<evidence type="ECO:0000256" key="2">
    <source>
        <dbReference type="SAM" id="MobiDB-lite"/>
    </source>
</evidence>
<dbReference type="GO" id="GO:0005634">
    <property type="term" value="C:nucleus"/>
    <property type="evidence" value="ECO:0007669"/>
    <property type="project" value="TreeGrafter"/>
</dbReference>
<feature type="compositionally biased region" description="Low complexity" evidence="2">
    <location>
        <begin position="176"/>
        <end position="195"/>
    </location>
</feature>
<feature type="compositionally biased region" description="Basic residues" evidence="2">
    <location>
        <begin position="105"/>
        <end position="116"/>
    </location>
</feature>
<dbReference type="AlphaFoldDB" id="A0A0J9X414"/>
<dbReference type="InterPro" id="IPR050164">
    <property type="entry name" value="Peptidase_C19"/>
</dbReference>
<feature type="compositionally biased region" description="Polar residues" evidence="2">
    <location>
        <begin position="662"/>
        <end position="680"/>
    </location>
</feature>
<dbReference type="EMBL" id="CCBN010000002">
    <property type="protein sequence ID" value="CDO52130.1"/>
    <property type="molecule type" value="Genomic_DNA"/>
</dbReference>
<dbReference type="Proteomes" id="UP000242525">
    <property type="component" value="Unassembled WGS sequence"/>
</dbReference>
<protein>
    <recommendedName>
        <fullName evidence="1">Ubiquitin carboxyl-terminal hydrolase</fullName>
        <ecNumber evidence="1">3.4.19.12</ecNumber>
    </recommendedName>
</protein>
<dbReference type="GO" id="GO:0006508">
    <property type="term" value="P:proteolysis"/>
    <property type="evidence" value="ECO:0007669"/>
    <property type="project" value="UniProtKB-KW"/>
</dbReference>
<comment type="catalytic activity">
    <reaction evidence="1">
        <text>Thiol-dependent hydrolysis of ester, thioester, amide, peptide and isopeptide bonds formed by the C-terminal Gly of ubiquitin (a 76-residue protein attached to proteins as an intracellular targeting signal).</text>
        <dbReference type="EC" id="3.4.19.12"/>
    </reaction>
</comment>